<dbReference type="NCBIfam" id="TIGR00542">
    <property type="entry name" value="hxl6Piso_put"/>
    <property type="match status" value="1"/>
</dbReference>
<evidence type="ECO:0000259" key="3">
    <source>
        <dbReference type="Pfam" id="PF01261"/>
    </source>
</evidence>
<dbReference type="RefSeq" id="WP_186858676.1">
    <property type="nucleotide sequence ID" value="NZ_JACOON010000007.1"/>
</dbReference>
<accession>A0ABR7EJ70</accession>
<protein>
    <recommendedName>
        <fullName evidence="2">L-ribulose-5-phosphate 3-epimerase</fullName>
    </recommendedName>
</protein>
<dbReference type="Pfam" id="PF01261">
    <property type="entry name" value="AP_endonuc_2"/>
    <property type="match status" value="1"/>
</dbReference>
<gene>
    <name evidence="4" type="ORF">H8S18_12845</name>
</gene>
<evidence type="ECO:0000256" key="1">
    <source>
        <dbReference type="ARBA" id="ARBA00023235"/>
    </source>
</evidence>
<proteinExistence type="predicted"/>
<dbReference type="SUPFAM" id="SSF51658">
    <property type="entry name" value="Xylose isomerase-like"/>
    <property type="match status" value="1"/>
</dbReference>
<dbReference type="NCBIfam" id="NF009689">
    <property type="entry name" value="PRK13210.1"/>
    <property type="match status" value="1"/>
</dbReference>
<dbReference type="PANTHER" id="PTHR43489:SF1">
    <property type="entry name" value="L-RIBULOSE-5-PHOSPHATE 3-EPIMERASE SGBU-RELATED"/>
    <property type="match status" value="1"/>
</dbReference>
<dbReference type="Gene3D" id="3.20.20.150">
    <property type="entry name" value="Divalent-metal-dependent TIM barrel enzymes"/>
    <property type="match status" value="1"/>
</dbReference>
<dbReference type="InterPro" id="IPR050417">
    <property type="entry name" value="Sugar_Epim/Isomerase"/>
</dbReference>
<dbReference type="EMBL" id="JACOON010000007">
    <property type="protein sequence ID" value="MBC5649228.1"/>
    <property type="molecule type" value="Genomic_DNA"/>
</dbReference>
<dbReference type="InterPro" id="IPR004560">
    <property type="entry name" value="L-Ru-5P_3-Epase"/>
</dbReference>
<sequence length="275" mass="31381">MKEYCLGLYEKSMPADITWEERFAAARRAGFDFIEISVDESGERLSRLAWDSERRKEFLKRMADSGGCIKSMCLSAHRKYPIGSGIPETEREGMRIMEEAILFARDLGIRIIQLAGYDVYYGETSSVGTKERFLENLYKSAMLAAKNEVILALETMENNFMNTIEKAMYYVREVGSPYLQVYPDMGNVSNGTENVTQDVRAGKGHIVAAHLKETVPGVFRDMRFGEGAVDFDTVVRCLKGQGVRSFTAEFWWDGKPDWENTLAFSHDFLARYLER</sequence>
<evidence type="ECO:0000313" key="5">
    <source>
        <dbReference type="Proteomes" id="UP000606889"/>
    </source>
</evidence>
<dbReference type="InterPro" id="IPR013022">
    <property type="entry name" value="Xyl_isomerase-like_TIM-brl"/>
</dbReference>
<dbReference type="PANTHER" id="PTHR43489">
    <property type="entry name" value="ISOMERASE"/>
    <property type="match status" value="1"/>
</dbReference>
<dbReference type="GO" id="GO:0034015">
    <property type="term" value="F:L-ribulose-5-phosphate 3-epimerase activity"/>
    <property type="evidence" value="ECO:0007669"/>
    <property type="project" value="UniProtKB-EC"/>
</dbReference>
<dbReference type="InterPro" id="IPR036237">
    <property type="entry name" value="Xyl_isomerase-like_sf"/>
</dbReference>
<name>A0ABR7EJ70_9FIRM</name>
<keyword evidence="1 4" id="KW-0413">Isomerase</keyword>
<comment type="caution">
    <text evidence="4">The sequence shown here is derived from an EMBL/GenBank/DDBJ whole genome shotgun (WGS) entry which is preliminary data.</text>
</comment>
<organism evidence="4 5">
    <name type="scientific">Christensenella tenuis</name>
    <dbReference type="NCBI Taxonomy" id="2763033"/>
    <lineage>
        <taxon>Bacteria</taxon>
        <taxon>Bacillati</taxon>
        <taxon>Bacillota</taxon>
        <taxon>Clostridia</taxon>
        <taxon>Christensenellales</taxon>
        <taxon>Christensenellaceae</taxon>
        <taxon>Christensenella</taxon>
    </lineage>
</organism>
<evidence type="ECO:0000256" key="2">
    <source>
        <dbReference type="NCBIfam" id="TIGR00542"/>
    </source>
</evidence>
<feature type="domain" description="Xylose isomerase-like TIM barrel" evidence="3">
    <location>
        <begin position="23"/>
        <end position="269"/>
    </location>
</feature>
<keyword evidence="5" id="KW-1185">Reference proteome</keyword>
<evidence type="ECO:0000313" key="4">
    <source>
        <dbReference type="EMBL" id="MBC5649228.1"/>
    </source>
</evidence>
<reference evidence="4 5" key="1">
    <citation type="submission" date="2020-08" db="EMBL/GenBank/DDBJ databases">
        <title>Genome public.</title>
        <authorList>
            <person name="Liu C."/>
            <person name="Sun Q."/>
        </authorList>
    </citation>
    <scope>NUCLEOTIDE SEQUENCE [LARGE SCALE GENOMIC DNA]</scope>
    <source>
        <strain evidence="4 5">NSJ-35</strain>
    </source>
</reference>
<dbReference type="Proteomes" id="UP000606889">
    <property type="component" value="Unassembled WGS sequence"/>
</dbReference>